<evidence type="ECO:0000256" key="18">
    <source>
        <dbReference type="ARBA" id="ARBA00031815"/>
    </source>
</evidence>
<evidence type="ECO:0000256" key="5">
    <source>
        <dbReference type="ARBA" id="ARBA00012308"/>
    </source>
</evidence>
<evidence type="ECO:0000256" key="6">
    <source>
        <dbReference type="ARBA" id="ARBA00012666"/>
    </source>
</evidence>
<evidence type="ECO:0000256" key="23">
    <source>
        <dbReference type="ARBA" id="ARBA00049505"/>
    </source>
</evidence>
<evidence type="ECO:0000256" key="21">
    <source>
        <dbReference type="ARBA" id="ARBA00047958"/>
    </source>
</evidence>
<dbReference type="GO" id="GO:0071949">
    <property type="term" value="F:FAD binding"/>
    <property type="evidence" value="ECO:0007669"/>
    <property type="project" value="TreeGrafter"/>
</dbReference>
<evidence type="ECO:0000256" key="13">
    <source>
        <dbReference type="ARBA" id="ARBA00022857"/>
    </source>
</evidence>
<comment type="cofactor">
    <cofactor evidence="1">
        <name>FMN</name>
        <dbReference type="ChEBI" id="CHEBI:58210"/>
    </cofactor>
</comment>
<evidence type="ECO:0000256" key="19">
    <source>
        <dbReference type="ARBA" id="ARBA00032650"/>
    </source>
</evidence>
<evidence type="ECO:0000256" key="11">
    <source>
        <dbReference type="ARBA" id="ARBA00022643"/>
    </source>
</evidence>
<name>A0A315VD51_GAMAF</name>
<comment type="similarity">
    <text evidence="4">Belongs to the MMACHC family.</text>
</comment>
<comment type="catalytic activity">
    <reaction evidence="20">
        <text>apo-[alkylcobalamin reductase] + methylcob(III)alamin + glutathione = S-methyl glutathione + cob(I)alamin-[alkylcobalamin reductase] + H(+)</text>
        <dbReference type="Rhea" id="RHEA:63132"/>
        <dbReference type="Rhea" id="RHEA-COMP:14730"/>
        <dbReference type="Rhea" id="RHEA-COMP:14731"/>
        <dbReference type="ChEBI" id="CHEBI:15378"/>
        <dbReference type="ChEBI" id="CHEBI:28115"/>
        <dbReference type="ChEBI" id="CHEBI:57925"/>
        <dbReference type="ChEBI" id="CHEBI:60488"/>
        <dbReference type="ChEBI" id="CHEBI:83228"/>
        <dbReference type="ChEBI" id="CHEBI:141467"/>
        <dbReference type="EC" id="2.5.1.151"/>
    </reaction>
    <physiologicalReaction direction="left-to-right" evidence="20">
        <dbReference type="Rhea" id="RHEA:63133"/>
    </physiologicalReaction>
</comment>
<dbReference type="InterPro" id="IPR032037">
    <property type="entry name" value="MMACHC"/>
</dbReference>
<evidence type="ECO:0000256" key="22">
    <source>
        <dbReference type="ARBA" id="ARBA00048537"/>
    </source>
</evidence>
<dbReference type="EC" id="1.16.1.6" evidence="6"/>
<comment type="caution">
    <text evidence="24">The sequence shown here is derived from an EMBL/GenBank/DDBJ whole genome shotgun (WGS) entry which is preliminary data.</text>
</comment>
<dbReference type="GO" id="GO:0032451">
    <property type="term" value="F:demethylase activity"/>
    <property type="evidence" value="ECO:0007669"/>
    <property type="project" value="TreeGrafter"/>
</dbReference>
<comment type="catalytic activity">
    <reaction evidence="23">
        <text>apo-[alkylcobalamin reductase] + an R-cob(III)alamin + glutathione = cob(I)alamin-[alkylcobalamin reductase] + an S-substituted glutathione + H(+)</text>
        <dbReference type="Rhea" id="RHEA:40719"/>
        <dbReference type="Rhea" id="RHEA-COMP:14730"/>
        <dbReference type="Rhea" id="RHEA-COMP:14731"/>
        <dbReference type="ChEBI" id="CHEBI:15378"/>
        <dbReference type="ChEBI" id="CHEBI:57925"/>
        <dbReference type="ChEBI" id="CHEBI:60488"/>
        <dbReference type="ChEBI" id="CHEBI:83228"/>
        <dbReference type="ChEBI" id="CHEBI:90779"/>
        <dbReference type="ChEBI" id="CHEBI:140785"/>
        <dbReference type="EC" id="2.5.1.151"/>
    </reaction>
    <physiologicalReaction direction="left-to-right" evidence="23">
        <dbReference type="Rhea" id="RHEA:40720"/>
    </physiologicalReaction>
</comment>
<evidence type="ECO:0000256" key="1">
    <source>
        <dbReference type="ARBA" id="ARBA00001917"/>
    </source>
</evidence>
<dbReference type="EMBL" id="NHOQ01001926">
    <property type="protein sequence ID" value="PWA20764.1"/>
    <property type="molecule type" value="Genomic_DNA"/>
</dbReference>
<reference evidence="24 25" key="1">
    <citation type="journal article" date="2018" name="G3 (Bethesda)">
        <title>A High-Quality Reference Genome for the Invasive Mosquitofish Gambusia affinis Using a Chicago Library.</title>
        <authorList>
            <person name="Hoffberg S.L."/>
            <person name="Troendle N.J."/>
            <person name="Glenn T.C."/>
            <person name="Mahmud O."/>
            <person name="Louha S."/>
            <person name="Chalopin D."/>
            <person name="Bennetzen J.L."/>
            <person name="Mauricio R."/>
        </authorList>
    </citation>
    <scope>NUCLEOTIDE SEQUENCE [LARGE SCALE GENOMIC DNA]</scope>
    <source>
        <strain evidence="24">NE01/NJP1002.9</strain>
        <tissue evidence="24">Muscle</tissue>
    </source>
</reference>
<evidence type="ECO:0000256" key="14">
    <source>
        <dbReference type="ARBA" id="ARBA00023002"/>
    </source>
</evidence>
<evidence type="ECO:0000256" key="20">
    <source>
        <dbReference type="ARBA" id="ARBA00047294"/>
    </source>
</evidence>
<sequence>MAASSASVEGVIGPLGNCLTKLGFEVFPLKVGWYNSVLPPSFHLPYPDDALAVVVLSTPAMFEQAFLPFLERSSIQKPSDPVDQCVRHCVSTAVSQCFPELKVDVRYDYELLPSRKPKFLAQTAAHVSGAAFYYQQSDVTDQPWAGRVMPSFCSSKQTKKKEHLLLSLFLHLKFHPFRLSIQQKMFGVCIHPSFGGWFAIRALLVFEDVAVGAELVQPDPPDCVASREDRIKLLEAFNLHWQDWSYRDIVPVGQTYSERQKEYFSTPPAQRLALLRSWGLLPKEEAQPDLGPREQNQANGHG</sequence>
<comment type="subcellular location">
    <subcellularLocation>
        <location evidence="3">Cytoplasm</location>
    </subcellularLocation>
</comment>
<evidence type="ECO:0000313" key="24">
    <source>
        <dbReference type="EMBL" id="PWA20764.1"/>
    </source>
</evidence>
<comment type="catalytic activity">
    <reaction evidence="21">
        <text>2 cob(II)alamin-[cyanocobalamin reductase] + 2 hydrogen cyanide + NADP(+) = 2 cyanocob(III)alamin + 2 apo-[cyanocobalamin reductase] + NADPH + H(+)</text>
        <dbReference type="Rhea" id="RHEA:16113"/>
        <dbReference type="Rhea" id="RHEA-COMP:14717"/>
        <dbReference type="Rhea" id="RHEA-COMP:14718"/>
        <dbReference type="ChEBI" id="CHEBI:15378"/>
        <dbReference type="ChEBI" id="CHEBI:16304"/>
        <dbReference type="ChEBI" id="CHEBI:17439"/>
        <dbReference type="ChEBI" id="CHEBI:18407"/>
        <dbReference type="ChEBI" id="CHEBI:57783"/>
        <dbReference type="ChEBI" id="CHEBI:58349"/>
        <dbReference type="ChEBI" id="CHEBI:83228"/>
        <dbReference type="EC" id="1.16.1.6"/>
    </reaction>
    <physiologicalReaction direction="right-to-left" evidence="21">
        <dbReference type="Rhea" id="RHEA:16115"/>
    </physiologicalReaction>
</comment>
<keyword evidence="12" id="KW-0274">FAD</keyword>
<dbReference type="GO" id="GO:0031419">
    <property type="term" value="F:cobalamin binding"/>
    <property type="evidence" value="ECO:0007669"/>
    <property type="project" value="UniProtKB-KW"/>
</dbReference>
<organism evidence="24 25">
    <name type="scientific">Gambusia affinis</name>
    <name type="common">Western mosquitofish</name>
    <name type="synonym">Heterandria affinis</name>
    <dbReference type="NCBI Taxonomy" id="33528"/>
    <lineage>
        <taxon>Eukaryota</taxon>
        <taxon>Metazoa</taxon>
        <taxon>Chordata</taxon>
        <taxon>Craniata</taxon>
        <taxon>Vertebrata</taxon>
        <taxon>Euteleostomi</taxon>
        <taxon>Actinopterygii</taxon>
        <taxon>Neopterygii</taxon>
        <taxon>Teleostei</taxon>
        <taxon>Neoteleostei</taxon>
        <taxon>Acanthomorphata</taxon>
        <taxon>Ovalentaria</taxon>
        <taxon>Atherinomorphae</taxon>
        <taxon>Cyprinodontiformes</taxon>
        <taxon>Poeciliidae</taxon>
        <taxon>Poeciliinae</taxon>
        <taxon>Gambusia</taxon>
    </lineage>
</organism>
<dbReference type="GO" id="GO:0033787">
    <property type="term" value="F:cyanocobalamin reductase (cyanide-eliminating) (NADP+) activity"/>
    <property type="evidence" value="ECO:0007669"/>
    <property type="project" value="UniProtKB-EC"/>
</dbReference>
<evidence type="ECO:0000256" key="16">
    <source>
        <dbReference type="ARBA" id="ARBA00031056"/>
    </source>
</evidence>
<keyword evidence="14" id="KW-0560">Oxidoreductase</keyword>
<evidence type="ECO:0000256" key="9">
    <source>
        <dbReference type="ARBA" id="ARBA00022628"/>
    </source>
</evidence>
<evidence type="ECO:0000256" key="8">
    <source>
        <dbReference type="ARBA" id="ARBA00022490"/>
    </source>
</evidence>
<dbReference type="AlphaFoldDB" id="A0A315VD51"/>
<keyword evidence="8" id="KW-0963">Cytoplasm</keyword>
<proteinExistence type="inferred from homology"/>
<evidence type="ECO:0000313" key="25">
    <source>
        <dbReference type="Proteomes" id="UP000250572"/>
    </source>
</evidence>
<evidence type="ECO:0000256" key="12">
    <source>
        <dbReference type="ARBA" id="ARBA00022827"/>
    </source>
</evidence>
<dbReference type="GO" id="GO:0005737">
    <property type="term" value="C:cytoplasm"/>
    <property type="evidence" value="ECO:0007669"/>
    <property type="project" value="UniProtKB-SubCell"/>
</dbReference>
<keyword evidence="10" id="KW-0285">Flavoprotein</keyword>
<accession>A0A315VD51</accession>
<evidence type="ECO:0000256" key="17">
    <source>
        <dbReference type="ARBA" id="ARBA00031313"/>
    </source>
</evidence>
<dbReference type="CDD" id="cd12959">
    <property type="entry name" value="MMACHC-like"/>
    <property type="match status" value="1"/>
</dbReference>
<evidence type="ECO:0000256" key="10">
    <source>
        <dbReference type="ARBA" id="ARBA00022630"/>
    </source>
</evidence>
<evidence type="ECO:0000256" key="2">
    <source>
        <dbReference type="ARBA" id="ARBA00001974"/>
    </source>
</evidence>
<dbReference type="PANTHER" id="PTHR31457:SF2">
    <property type="entry name" value="CYANOCOBALAMIN REDUCTASE _ ALKYLCOBALAMIN DEALKYLASE"/>
    <property type="match status" value="1"/>
</dbReference>
<keyword evidence="11" id="KW-0288">FMN</keyword>
<protein>
    <recommendedName>
        <fullName evidence="7">Cyanocobalamin reductase / alkylcobalamin dealkylase</fullName>
        <ecNumber evidence="6">1.16.1.6</ecNumber>
        <ecNumber evidence="5">2.5.1.151</ecNumber>
    </recommendedName>
    <alternativeName>
        <fullName evidence="19">Alkylcobalamin:glutathione S-alkyltransferase</fullName>
    </alternativeName>
    <alternativeName>
        <fullName evidence="18">CblC</fullName>
    </alternativeName>
    <alternativeName>
        <fullName evidence="17">Cyanocobalamin reductase (cyanide-eliminating)</fullName>
    </alternativeName>
    <alternativeName>
        <fullName evidence="16">Methylmalonic aciduria and homocystinuria type C protein</fullName>
    </alternativeName>
</protein>
<evidence type="ECO:0000256" key="7">
    <source>
        <dbReference type="ARBA" id="ARBA00014027"/>
    </source>
</evidence>
<keyword evidence="25" id="KW-1185">Reference proteome</keyword>
<keyword evidence="15" id="KW-0170">Cobalt</keyword>
<dbReference type="EC" id="2.5.1.151" evidence="5"/>
<keyword evidence="9" id="KW-0846">Cobalamin</keyword>
<comment type="catalytic activity">
    <reaction evidence="22">
        <text>apo-[alkylcobalamin reductase] + adenosylcob(III)alamin + glutathione = S-adenosylglutathione + cob(I)alamin-[alkylcobalamin reductase] + H(+)</text>
        <dbReference type="Rhea" id="RHEA:63136"/>
        <dbReference type="Rhea" id="RHEA-COMP:14730"/>
        <dbReference type="Rhea" id="RHEA-COMP:14731"/>
        <dbReference type="ChEBI" id="CHEBI:15378"/>
        <dbReference type="ChEBI" id="CHEBI:18408"/>
        <dbReference type="ChEBI" id="CHEBI:57925"/>
        <dbReference type="ChEBI" id="CHEBI:60488"/>
        <dbReference type="ChEBI" id="CHEBI:83228"/>
        <dbReference type="ChEBI" id="CHEBI:146184"/>
        <dbReference type="EC" id="2.5.1.151"/>
    </reaction>
    <physiologicalReaction direction="left-to-right" evidence="22">
        <dbReference type="Rhea" id="RHEA:63137"/>
    </physiologicalReaction>
</comment>
<dbReference type="STRING" id="33528.ENSGAFP00000009373"/>
<keyword evidence="13" id="KW-0521">NADP</keyword>
<dbReference type="Pfam" id="PF16690">
    <property type="entry name" value="MMACHC"/>
    <property type="match status" value="1"/>
</dbReference>
<evidence type="ECO:0000256" key="15">
    <source>
        <dbReference type="ARBA" id="ARBA00023285"/>
    </source>
</evidence>
<gene>
    <name evidence="24" type="ORF">CCH79_00007367</name>
</gene>
<comment type="cofactor">
    <cofactor evidence="2">
        <name>FAD</name>
        <dbReference type="ChEBI" id="CHEBI:57692"/>
    </cofactor>
</comment>
<dbReference type="GO" id="GO:0009235">
    <property type="term" value="P:cobalamin metabolic process"/>
    <property type="evidence" value="ECO:0007669"/>
    <property type="project" value="TreeGrafter"/>
</dbReference>
<dbReference type="PANTHER" id="PTHR31457">
    <property type="entry name" value="METHYLMALONIC ACIDURIA AND HOMOCYSTINURIA TYPE C PROTEIN"/>
    <property type="match status" value="1"/>
</dbReference>
<dbReference type="Proteomes" id="UP000250572">
    <property type="component" value="Unassembled WGS sequence"/>
</dbReference>
<evidence type="ECO:0000256" key="3">
    <source>
        <dbReference type="ARBA" id="ARBA00004496"/>
    </source>
</evidence>
<evidence type="ECO:0000256" key="4">
    <source>
        <dbReference type="ARBA" id="ARBA00007762"/>
    </source>
</evidence>